<feature type="compositionally biased region" description="Basic and acidic residues" evidence="1">
    <location>
        <begin position="516"/>
        <end position="533"/>
    </location>
</feature>
<accession>A0A328VKC0</accession>
<keyword evidence="2" id="KW-0812">Transmembrane</keyword>
<dbReference type="Proteomes" id="UP000248706">
    <property type="component" value="Unassembled WGS sequence"/>
</dbReference>
<feature type="domain" description="Peptidase MA-like" evidence="3">
    <location>
        <begin position="181"/>
        <end position="372"/>
    </location>
</feature>
<feature type="compositionally biased region" description="Polar residues" evidence="1">
    <location>
        <begin position="387"/>
        <end position="405"/>
    </location>
</feature>
<keyword evidence="2" id="KW-0472">Membrane</keyword>
<sequence length="533" mass="59030">MFVHYARLPLLVRVLSSLAAAWLLIGGELASPALAERAADPISVMAQSQSVHFPNYIDFQLSATDSLAPIVVAYIHVSIPLFDVDDTERVTANAAKTITLHWRMDTSGNNYVMPGATVTYYWELSDSLDNVHLTKYVSFIVTDTRFSWQSTTQGYMHLHWYNETPGFGQALLTRAVTDENHLLEVTGLHYHQAFDLWVYSSEDAFRSALPPDTFEWVGGEAFPPLNEAFFMVSSLTDETLARDMPHEMTHLLLHQTVSNDTNIPLWFDEGLAVYCQLYHEPEMTDRFNEALRSHSLLPLAQITERFPSDSDAAYLAYAESWNLVDYMYRTFGKTALEHLFQLLGSNRQTFDEALQAAIGEDQAHLENQWHLALHQPPTLSPAEMQTPVAQPATTAQLQVPTPATSDSRDTTLAALGAMLMLTALLGTALLLLSVRNQRLQALAAVQAAEQILSASRGDRQGPPSMGGPLPPGRQGGWPGQSAPRTPDGFSYFDSDRPFGLPGREEGPLSPPPQEPGAKDHGEDHGPWPPRPEV</sequence>
<protein>
    <recommendedName>
        <fullName evidence="3">Peptidase MA-like domain-containing protein</fullName>
    </recommendedName>
</protein>
<dbReference type="RefSeq" id="WP_112429654.1">
    <property type="nucleotide sequence ID" value="NZ_MCIF01000002.1"/>
</dbReference>
<evidence type="ECO:0000259" key="3">
    <source>
        <dbReference type="Pfam" id="PF13485"/>
    </source>
</evidence>
<feature type="region of interest" description="Disordered" evidence="1">
    <location>
        <begin position="382"/>
        <end position="408"/>
    </location>
</feature>
<keyword evidence="2" id="KW-1133">Transmembrane helix</keyword>
<evidence type="ECO:0000313" key="5">
    <source>
        <dbReference type="Proteomes" id="UP000248706"/>
    </source>
</evidence>
<dbReference type="Pfam" id="PF13485">
    <property type="entry name" value="Peptidase_MA_2"/>
    <property type="match status" value="1"/>
</dbReference>
<organism evidence="4 5">
    <name type="scientific">Thermogemmatispora tikiterensis</name>
    <dbReference type="NCBI Taxonomy" id="1825093"/>
    <lineage>
        <taxon>Bacteria</taxon>
        <taxon>Bacillati</taxon>
        <taxon>Chloroflexota</taxon>
        <taxon>Ktedonobacteria</taxon>
        <taxon>Thermogemmatisporales</taxon>
        <taxon>Thermogemmatisporaceae</taxon>
        <taxon>Thermogemmatispora</taxon>
    </lineage>
</organism>
<evidence type="ECO:0000313" key="4">
    <source>
        <dbReference type="EMBL" id="RAQ96240.1"/>
    </source>
</evidence>
<dbReference type="EMBL" id="MCIF01000002">
    <property type="protein sequence ID" value="RAQ96240.1"/>
    <property type="molecule type" value="Genomic_DNA"/>
</dbReference>
<gene>
    <name evidence="4" type="ORF">A4R35_11910</name>
</gene>
<evidence type="ECO:0000256" key="1">
    <source>
        <dbReference type="SAM" id="MobiDB-lite"/>
    </source>
</evidence>
<name>A0A328VKC0_9CHLR</name>
<reference evidence="4 5" key="1">
    <citation type="submission" date="2016-08" db="EMBL/GenBank/DDBJ databases">
        <title>Analysis of Carbohydrate Active Enzymes in Thermogemmatispora T81 Reveals Carbohydrate Degradation Ability.</title>
        <authorList>
            <person name="Tomazini A."/>
            <person name="Lal S."/>
            <person name="Stott M."/>
            <person name="Henrissat B."/>
            <person name="Polikarpov I."/>
            <person name="Sparling R."/>
            <person name="Levin D.B."/>
        </authorList>
    </citation>
    <scope>NUCLEOTIDE SEQUENCE [LARGE SCALE GENOMIC DNA]</scope>
    <source>
        <strain evidence="4 5">T81</strain>
    </source>
</reference>
<feature type="transmembrane region" description="Helical" evidence="2">
    <location>
        <begin position="412"/>
        <end position="432"/>
    </location>
</feature>
<comment type="caution">
    <text evidence="4">The sequence shown here is derived from an EMBL/GenBank/DDBJ whole genome shotgun (WGS) entry which is preliminary data.</text>
</comment>
<dbReference type="SUPFAM" id="SSF55486">
    <property type="entry name" value="Metalloproteases ('zincins'), catalytic domain"/>
    <property type="match status" value="1"/>
</dbReference>
<dbReference type="OrthoDB" id="166074at2"/>
<keyword evidence="5" id="KW-1185">Reference proteome</keyword>
<dbReference type="AlphaFoldDB" id="A0A328VKC0"/>
<feature type="region of interest" description="Disordered" evidence="1">
    <location>
        <begin position="454"/>
        <end position="533"/>
    </location>
</feature>
<dbReference type="InterPro" id="IPR039568">
    <property type="entry name" value="Peptidase_MA-like_dom"/>
</dbReference>
<evidence type="ECO:0000256" key="2">
    <source>
        <dbReference type="SAM" id="Phobius"/>
    </source>
</evidence>
<proteinExistence type="predicted"/>